<protein>
    <recommendedName>
        <fullName evidence="3">FCP1 homology domain-containing protein</fullName>
    </recommendedName>
</protein>
<organism evidence="1 2">
    <name type="scientific">Pedobacter frigoris</name>
    <dbReference type="NCBI Taxonomy" id="2571272"/>
    <lineage>
        <taxon>Bacteria</taxon>
        <taxon>Pseudomonadati</taxon>
        <taxon>Bacteroidota</taxon>
        <taxon>Sphingobacteriia</taxon>
        <taxon>Sphingobacteriales</taxon>
        <taxon>Sphingobacteriaceae</taxon>
        <taxon>Pedobacter</taxon>
    </lineage>
</organism>
<accession>A0A4U1CEC8</accession>
<dbReference type="AlphaFoldDB" id="A0A4U1CEC8"/>
<sequence length="188" mass="22047">MKQRVKVILFSVFGLYFKRKFRKLIKGVSKSSRIYLIDIDNTLAHTWPSLKDYVYRGENHRYRSLSIFLGMRKFIIDKIRNNEKVIFISARSYFNFRTTCDWLKSNGLPGDQVILVANPDDKLEYISELLYRSINVVYIDDLSHSHEYGSVKLYGELILDVKELPIEYLGIDEIELINSAYEGNDKST</sequence>
<dbReference type="InterPro" id="IPR023214">
    <property type="entry name" value="HAD_sf"/>
</dbReference>
<dbReference type="InterPro" id="IPR036412">
    <property type="entry name" value="HAD-like_sf"/>
</dbReference>
<gene>
    <name evidence="1" type="ORF">FA047_19230</name>
</gene>
<keyword evidence="2" id="KW-1185">Reference proteome</keyword>
<reference evidence="1 2" key="1">
    <citation type="submission" date="2019-04" db="EMBL/GenBank/DDBJ databases">
        <title>Pedobacter sp. RP-3-15 sp. nov., isolated from Arctic soil.</title>
        <authorList>
            <person name="Dahal R.H."/>
            <person name="Kim D.-U."/>
        </authorList>
    </citation>
    <scope>NUCLEOTIDE SEQUENCE [LARGE SCALE GENOMIC DNA]</scope>
    <source>
        <strain evidence="1 2">RP-3-15</strain>
    </source>
</reference>
<dbReference type="Proteomes" id="UP000307244">
    <property type="component" value="Unassembled WGS sequence"/>
</dbReference>
<comment type="caution">
    <text evidence="1">The sequence shown here is derived from an EMBL/GenBank/DDBJ whole genome shotgun (WGS) entry which is preliminary data.</text>
</comment>
<dbReference type="Gene3D" id="3.40.50.1000">
    <property type="entry name" value="HAD superfamily/HAD-like"/>
    <property type="match status" value="1"/>
</dbReference>
<evidence type="ECO:0000313" key="1">
    <source>
        <dbReference type="EMBL" id="TKC03697.1"/>
    </source>
</evidence>
<evidence type="ECO:0008006" key="3">
    <source>
        <dbReference type="Google" id="ProtNLM"/>
    </source>
</evidence>
<proteinExistence type="predicted"/>
<dbReference type="SUPFAM" id="SSF56784">
    <property type="entry name" value="HAD-like"/>
    <property type="match status" value="1"/>
</dbReference>
<name>A0A4U1CEC8_9SPHI</name>
<dbReference type="RefSeq" id="WP_136837720.1">
    <property type="nucleotide sequence ID" value="NZ_SWBQ01000007.1"/>
</dbReference>
<evidence type="ECO:0000313" key="2">
    <source>
        <dbReference type="Proteomes" id="UP000307244"/>
    </source>
</evidence>
<dbReference type="EMBL" id="SWBQ01000007">
    <property type="protein sequence ID" value="TKC03697.1"/>
    <property type="molecule type" value="Genomic_DNA"/>
</dbReference>
<dbReference type="OrthoDB" id="762578at2"/>